<keyword evidence="1" id="KW-0479">Metal-binding</keyword>
<reference evidence="4 5" key="1">
    <citation type="submission" date="2014-04" db="EMBL/GenBank/DDBJ databases">
        <authorList>
            <consortium name="DOE Joint Genome Institute"/>
            <person name="Kuo A."/>
            <person name="Gay G."/>
            <person name="Dore J."/>
            <person name="Kohler A."/>
            <person name="Nagy L.G."/>
            <person name="Floudas D."/>
            <person name="Copeland A."/>
            <person name="Barry K.W."/>
            <person name="Cichocki N."/>
            <person name="Veneault-Fourrey C."/>
            <person name="LaButti K."/>
            <person name="Lindquist E.A."/>
            <person name="Lipzen A."/>
            <person name="Lundell T."/>
            <person name="Morin E."/>
            <person name="Murat C."/>
            <person name="Sun H."/>
            <person name="Tunlid A."/>
            <person name="Henrissat B."/>
            <person name="Grigoriev I.V."/>
            <person name="Hibbett D.S."/>
            <person name="Martin F."/>
            <person name="Nordberg H.P."/>
            <person name="Cantor M.N."/>
            <person name="Hua S.X."/>
        </authorList>
    </citation>
    <scope>NUCLEOTIDE SEQUENCE [LARGE SCALE GENOMIC DNA]</scope>
    <source>
        <strain evidence="5">h7</strain>
    </source>
</reference>
<dbReference type="PROSITE" id="PS00028">
    <property type="entry name" value="ZINC_FINGER_C2H2_1"/>
    <property type="match status" value="1"/>
</dbReference>
<feature type="compositionally biased region" description="Acidic residues" evidence="2">
    <location>
        <begin position="129"/>
        <end position="141"/>
    </location>
</feature>
<feature type="compositionally biased region" description="Low complexity" evidence="2">
    <location>
        <begin position="341"/>
        <end position="364"/>
    </location>
</feature>
<keyword evidence="1" id="KW-0863">Zinc-finger</keyword>
<feature type="compositionally biased region" description="Low complexity" evidence="2">
    <location>
        <begin position="306"/>
        <end position="323"/>
    </location>
</feature>
<protein>
    <recommendedName>
        <fullName evidence="3">C2H2-type domain-containing protein</fullName>
    </recommendedName>
</protein>
<dbReference type="InterPro" id="IPR013087">
    <property type="entry name" value="Znf_C2H2_type"/>
</dbReference>
<feature type="region of interest" description="Disordered" evidence="2">
    <location>
        <begin position="15"/>
        <end position="41"/>
    </location>
</feature>
<name>A0A0C3C6V8_HEBCY</name>
<gene>
    <name evidence="4" type="ORF">M413DRAFT_12280</name>
</gene>
<dbReference type="Gene3D" id="3.30.160.60">
    <property type="entry name" value="Classic Zinc Finger"/>
    <property type="match status" value="1"/>
</dbReference>
<evidence type="ECO:0000256" key="1">
    <source>
        <dbReference type="PROSITE-ProRule" id="PRU00042"/>
    </source>
</evidence>
<dbReference type="EMBL" id="KN831786">
    <property type="protein sequence ID" value="KIM39346.1"/>
    <property type="molecule type" value="Genomic_DNA"/>
</dbReference>
<keyword evidence="5" id="KW-1185">Reference proteome</keyword>
<evidence type="ECO:0000313" key="4">
    <source>
        <dbReference type="EMBL" id="KIM39346.1"/>
    </source>
</evidence>
<reference evidence="5" key="2">
    <citation type="submission" date="2015-01" db="EMBL/GenBank/DDBJ databases">
        <title>Evolutionary Origins and Diversification of the Mycorrhizal Mutualists.</title>
        <authorList>
            <consortium name="DOE Joint Genome Institute"/>
            <consortium name="Mycorrhizal Genomics Consortium"/>
            <person name="Kohler A."/>
            <person name="Kuo A."/>
            <person name="Nagy L.G."/>
            <person name="Floudas D."/>
            <person name="Copeland A."/>
            <person name="Barry K.W."/>
            <person name="Cichocki N."/>
            <person name="Veneault-Fourrey C."/>
            <person name="LaButti K."/>
            <person name="Lindquist E.A."/>
            <person name="Lipzen A."/>
            <person name="Lundell T."/>
            <person name="Morin E."/>
            <person name="Murat C."/>
            <person name="Riley R."/>
            <person name="Ohm R."/>
            <person name="Sun H."/>
            <person name="Tunlid A."/>
            <person name="Henrissat B."/>
            <person name="Grigoriev I.V."/>
            <person name="Hibbett D.S."/>
            <person name="Martin F."/>
        </authorList>
    </citation>
    <scope>NUCLEOTIDE SEQUENCE [LARGE SCALE GENOMIC DNA]</scope>
    <source>
        <strain evidence="5">h7</strain>
    </source>
</reference>
<feature type="domain" description="C2H2-type" evidence="3">
    <location>
        <begin position="407"/>
        <end position="437"/>
    </location>
</feature>
<organism evidence="4 5">
    <name type="scientific">Hebeloma cylindrosporum</name>
    <dbReference type="NCBI Taxonomy" id="76867"/>
    <lineage>
        <taxon>Eukaryota</taxon>
        <taxon>Fungi</taxon>
        <taxon>Dikarya</taxon>
        <taxon>Basidiomycota</taxon>
        <taxon>Agaricomycotina</taxon>
        <taxon>Agaricomycetes</taxon>
        <taxon>Agaricomycetidae</taxon>
        <taxon>Agaricales</taxon>
        <taxon>Agaricineae</taxon>
        <taxon>Hymenogastraceae</taxon>
        <taxon>Hebeloma</taxon>
    </lineage>
</organism>
<accession>A0A0C3C6V8</accession>
<feature type="region of interest" description="Disordered" evidence="2">
    <location>
        <begin position="193"/>
        <end position="364"/>
    </location>
</feature>
<dbReference type="GO" id="GO:0008270">
    <property type="term" value="F:zinc ion binding"/>
    <property type="evidence" value="ECO:0007669"/>
    <property type="project" value="UniProtKB-KW"/>
</dbReference>
<dbReference type="PROSITE" id="PS50157">
    <property type="entry name" value="ZINC_FINGER_C2H2_2"/>
    <property type="match status" value="1"/>
</dbReference>
<keyword evidence="1" id="KW-0862">Zinc</keyword>
<evidence type="ECO:0000259" key="3">
    <source>
        <dbReference type="PROSITE" id="PS50157"/>
    </source>
</evidence>
<evidence type="ECO:0000313" key="5">
    <source>
        <dbReference type="Proteomes" id="UP000053424"/>
    </source>
</evidence>
<evidence type="ECO:0000256" key="2">
    <source>
        <dbReference type="SAM" id="MobiDB-lite"/>
    </source>
</evidence>
<dbReference type="AlphaFoldDB" id="A0A0C3C6V8"/>
<dbReference type="Proteomes" id="UP000053424">
    <property type="component" value="Unassembled WGS sequence"/>
</dbReference>
<dbReference type="SMART" id="SM00355">
    <property type="entry name" value="ZnF_C2H2"/>
    <property type="match status" value="2"/>
</dbReference>
<feature type="region of interest" description="Disordered" evidence="2">
    <location>
        <begin position="129"/>
        <end position="158"/>
    </location>
</feature>
<feature type="compositionally biased region" description="Acidic residues" evidence="2">
    <location>
        <begin position="274"/>
        <end position="294"/>
    </location>
</feature>
<feature type="compositionally biased region" description="Basic and acidic residues" evidence="2">
    <location>
        <begin position="193"/>
        <end position="202"/>
    </location>
</feature>
<sequence>MALWRTNPWNVEHSDNLSSLQSFPGPPREATRLSASEPRRSIGRHSFQGVELVSAFHARFPGRPAQPFPDANPQPVVFNVNIFDPPPPEKPTATETKVSSIECLHRYAQYIGRYPKLGLFDDCPSECEDADAGTSDDEDVDMGQGSDHIGKDYVSEGEVEEVQPVYREISVHERYPGGRQGESRDAEYLIEETHRDVHERPSKGRGRSKSSAPLDIPDVKLMSAKSSTPIRSRLPEPKPVAPPKRPMTGGKTTFVPRKSSKKPERKAPKRLTFDLDDYLESPSEEDDEEGDDDAYVPSFGLDHTISRASTNTPSPSSSSASSASRKRKRGGASQGQHDRPVTASPSTITASSSSVCGPNSNSTSYTVVTERSGKVVYECSLCPNFRTKAVGDMMRHLESLVHQDRSYACNFAGCESLFTRKDALVRHKKLVHDPSRMNKKRKAKRKAEGY</sequence>
<dbReference type="HOGENOM" id="CLU_608401_0_0_1"/>
<dbReference type="OrthoDB" id="3176823at2759"/>
<proteinExistence type="predicted"/>